<reference evidence="2" key="1">
    <citation type="journal article" date="2020" name="mSystems">
        <title>Genome- and Community-Level Interaction Insights into Carbon Utilization and Element Cycling Functions of Hydrothermarchaeota in Hydrothermal Sediment.</title>
        <authorList>
            <person name="Zhou Z."/>
            <person name="Liu Y."/>
            <person name="Xu W."/>
            <person name="Pan J."/>
            <person name="Luo Z.H."/>
            <person name="Li M."/>
        </authorList>
    </citation>
    <scope>NUCLEOTIDE SEQUENCE [LARGE SCALE GENOMIC DNA]</scope>
    <source>
        <strain evidence="2">SpSt-1220</strain>
    </source>
</reference>
<evidence type="ECO:0000259" key="1">
    <source>
        <dbReference type="Pfam" id="PF17131"/>
    </source>
</evidence>
<proteinExistence type="predicted"/>
<protein>
    <submittedName>
        <fullName evidence="2">Outer membrane lipoprotein-sorting protein</fullName>
    </submittedName>
</protein>
<sequence length="260" mass="28859">MINHVITHRVVCIFLWTALWMFIVSHPACRSAFAEETATAPPGMAALLARADAMRVPFREGRVHVELLTLDGDRVTGGSAFEVLVSKGGASRVEMLDSRFRGQRALLSDRGLWLYVPTSRRVIRLTPLQRLMGNANYGDIGRMRWSDDYRIVQTTPATDRSGVWVFCLEAKAPTAVYPKVLLWLEDGAGRPLRADFFMASGKLLKSAQYDPPETLNGREVIDTITFTGGLSTGVRTRMVMGAFQETTLPEHLFTVGGLSR</sequence>
<comment type="caution">
    <text evidence="2">The sequence shown here is derived from an EMBL/GenBank/DDBJ whole genome shotgun (WGS) entry which is preliminary data.</text>
</comment>
<accession>A0A831LJP3</accession>
<dbReference type="CDD" id="cd16329">
    <property type="entry name" value="LolA_like"/>
    <property type="match status" value="1"/>
</dbReference>
<dbReference type="EMBL" id="DSDO01000363">
    <property type="protein sequence ID" value="HDR47113.1"/>
    <property type="molecule type" value="Genomic_DNA"/>
</dbReference>
<name>A0A831LJP3_9BACT</name>
<dbReference type="Pfam" id="PF17131">
    <property type="entry name" value="LolA_like"/>
    <property type="match status" value="1"/>
</dbReference>
<organism evidence="2">
    <name type="scientific">Geoalkalibacter subterraneus</name>
    <dbReference type="NCBI Taxonomy" id="483547"/>
    <lineage>
        <taxon>Bacteria</taxon>
        <taxon>Pseudomonadati</taxon>
        <taxon>Thermodesulfobacteriota</taxon>
        <taxon>Desulfuromonadia</taxon>
        <taxon>Desulfuromonadales</taxon>
        <taxon>Geoalkalibacteraceae</taxon>
        <taxon>Geoalkalibacter</taxon>
    </lineage>
</organism>
<dbReference type="InterPro" id="IPR033399">
    <property type="entry name" value="TP_0789-like"/>
</dbReference>
<evidence type="ECO:0000313" key="2">
    <source>
        <dbReference type="EMBL" id="HDR47113.1"/>
    </source>
</evidence>
<dbReference type="AlphaFoldDB" id="A0A831LJP3"/>
<dbReference type="Gene3D" id="2.50.20.10">
    <property type="entry name" value="Lipoprotein localisation LolA/LolB/LppX"/>
    <property type="match status" value="1"/>
</dbReference>
<gene>
    <name evidence="2" type="ORF">ENN94_05360</name>
</gene>
<dbReference type="Proteomes" id="UP000886162">
    <property type="component" value="Unassembled WGS sequence"/>
</dbReference>
<keyword evidence="2" id="KW-0449">Lipoprotein</keyword>
<feature type="domain" description="Uncharacterized protein TP-0789" evidence="1">
    <location>
        <begin position="100"/>
        <end position="260"/>
    </location>
</feature>